<dbReference type="PROSITE" id="PS50280">
    <property type="entry name" value="SET"/>
    <property type="match status" value="1"/>
</dbReference>
<evidence type="ECO:0000313" key="7">
    <source>
        <dbReference type="Proteomes" id="UP000053201"/>
    </source>
</evidence>
<dbReference type="GeneID" id="27691476"/>
<dbReference type="Proteomes" id="UP000053201">
    <property type="component" value="Unassembled WGS sequence"/>
</dbReference>
<dbReference type="AlphaFoldDB" id="A0A0L0H670"/>
<keyword evidence="1" id="KW-0479">Metal-binding</keyword>
<accession>A0A0L0H670</accession>
<dbReference type="InterPro" id="IPR050869">
    <property type="entry name" value="H3K4_H4K5_MeTrfase"/>
</dbReference>
<evidence type="ECO:0000256" key="4">
    <source>
        <dbReference type="SAM" id="MobiDB-lite"/>
    </source>
</evidence>
<dbReference type="RefSeq" id="XP_016604446.1">
    <property type="nucleotide sequence ID" value="XM_016756462.1"/>
</dbReference>
<dbReference type="SUPFAM" id="SSF82199">
    <property type="entry name" value="SET domain"/>
    <property type="match status" value="1"/>
</dbReference>
<feature type="region of interest" description="Disordered" evidence="4">
    <location>
        <begin position="412"/>
        <end position="486"/>
    </location>
</feature>
<dbReference type="GO" id="GO:0008270">
    <property type="term" value="F:zinc ion binding"/>
    <property type="evidence" value="ECO:0007669"/>
    <property type="project" value="UniProtKB-KW"/>
</dbReference>
<sequence length="602" mass="65485">MTSLQVRVEESPQQGRYFVATSCIKERAVLFTCLPYAFGIFDSFKKRVCAVCLAFNDTGAFHLHCRNCDQIYTCSPACLATCIAHGHHVVCTALRRLGTFKAPQHEKSVVKILLYALFTRFKEKGLAMNAWGTTLRDAAAHVHFDVPQIVAPEPVSTSTSHTHITQLDKATLQQHIQQRLRMLTSENDNDDDDGEPFLAVMATAKSSSHSPHLRAAALPSSPKSNPAHSFTPPPSATNESCSSSNTCQLIPETCTWQEVDNLQSHYMDWPAEDARDWKKTKNFIIRLLEDCGLLEDDDRVPRGPRGDASDFVLNLISKIESNGFGLWSPKKEQCMGRAVFPKASYFNHSCDPNCVMIQNGMVMSVTARRTVDEGEALTISYIDTNMPLQARRARLQADYFFVCQCTRCAAEEKGGSGEGRRKVTYERSYMRDRGDKNGKGRNEGHGQVQAPGQLQAGACGNGSNGMNTDIVSPPHSSQPSSTSTLMPTKAFLSPESMAPPPPPSVVESLVSNVVPLTAKVIPPSPTSPPSSGGMPRPRTVSNAADFRQRTATGKKMGRGGGNNAKRRNTTGNAARAQMNGAANGPAKVRGWSVTDGTGGRPP</sequence>
<dbReference type="OMA" id="IAYRERW"/>
<feature type="compositionally biased region" description="Basic and acidic residues" evidence="4">
    <location>
        <begin position="412"/>
        <end position="444"/>
    </location>
</feature>
<dbReference type="eggNOG" id="KOG2084">
    <property type="taxonomic scope" value="Eukaryota"/>
</dbReference>
<dbReference type="InterPro" id="IPR046341">
    <property type="entry name" value="SET_dom_sf"/>
</dbReference>
<dbReference type="Gene3D" id="2.170.270.10">
    <property type="entry name" value="SET domain"/>
    <property type="match status" value="2"/>
</dbReference>
<dbReference type="InParanoid" id="A0A0L0H670"/>
<evidence type="ECO:0000256" key="1">
    <source>
        <dbReference type="ARBA" id="ARBA00022723"/>
    </source>
</evidence>
<dbReference type="OrthoDB" id="5945798at2759"/>
<keyword evidence="2" id="KW-0863">Zinc-finger</keyword>
<gene>
    <name evidence="6" type="ORF">SPPG_08305</name>
</gene>
<organism evidence="6 7">
    <name type="scientific">Spizellomyces punctatus (strain DAOM BR117)</name>
    <dbReference type="NCBI Taxonomy" id="645134"/>
    <lineage>
        <taxon>Eukaryota</taxon>
        <taxon>Fungi</taxon>
        <taxon>Fungi incertae sedis</taxon>
        <taxon>Chytridiomycota</taxon>
        <taxon>Chytridiomycota incertae sedis</taxon>
        <taxon>Chytridiomycetes</taxon>
        <taxon>Spizellomycetales</taxon>
        <taxon>Spizellomycetaceae</taxon>
        <taxon>Spizellomyces</taxon>
    </lineage>
</organism>
<reference evidence="6 7" key="1">
    <citation type="submission" date="2009-08" db="EMBL/GenBank/DDBJ databases">
        <title>The Genome Sequence of Spizellomyces punctatus strain DAOM BR117.</title>
        <authorList>
            <consortium name="The Broad Institute Genome Sequencing Platform"/>
            <person name="Russ C."/>
            <person name="Cuomo C."/>
            <person name="Shea T."/>
            <person name="Young S.K."/>
            <person name="Zeng Q."/>
            <person name="Koehrsen M."/>
            <person name="Haas B."/>
            <person name="Borodovsky M."/>
            <person name="Guigo R."/>
            <person name="Alvarado L."/>
            <person name="Berlin A."/>
            <person name="Bochicchio J."/>
            <person name="Borenstein D."/>
            <person name="Chapman S."/>
            <person name="Chen Z."/>
            <person name="Engels R."/>
            <person name="Freedman E."/>
            <person name="Gellesch M."/>
            <person name="Goldberg J."/>
            <person name="Griggs A."/>
            <person name="Gujja S."/>
            <person name="Heiman D."/>
            <person name="Hepburn T."/>
            <person name="Howarth C."/>
            <person name="Jen D."/>
            <person name="Larson L."/>
            <person name="Lewis B."/>
            <person name="Mehta T."/>
            <person name="Park D."/>
            <person name="Pearson M."/>
            <person name="Roberts A."/>
            <person name="Saif S."/>
            <person name="Shenoy N."/>
            <person name="Sisk P."/>
            <person name="Stolte C."/>
            <person name="Sykes S."/>
            <person name="Thomson T."/>
            <person name="Walk T."/>
            <person name="White J."/>
            <person name="Yandava C."/>
            <person name="Burger G."/>
            <person name="Gray M.W."/>
            <person name="Holland P.W.H."/>
            <person name="King N."/>
            <person name="Lang F.B.F."/>
            <person name="Roger A.J."/>
            <person name="Ruiz-Trillo I."/>
            <person name="Lander E."/>
            <person name="Nusbaum C."/>
        </authorList>
    </citation>
    <scope>NUCLEOTIDE SEQUENCE [LARGE SCALE GENOMIC DNA]</scope>
    <source>
        <strain evidence="6 7">DAOM BR117</strain>
    </source>
</reference>
<feature type="domain" description="SET" evidence="5">
    <location>
        <begin position="4"/>
        <end position="382"/>
    </location>
</feature>
<dbReference type="Gene3D" id="6.10.140.2220">
    <property type="match status" value="1"/>
</dbReference>
<name>A0A0L0H670_SPIPD</name>
<dbReference type="GO" id="GO:0005634">
    <property type="term" value="C:nucleus"/>
    <property type="evidence" value="ECO:0007669"/>
    <property type="project" value="TreeGrafter"/>
</dbReference>
<feature type="compositionally biased region" description="Low complexity" evidence="4">
    <location>
        <begin position="472"/>
        <end position="486"/>
    </location>
</feature>
<dbReference type="Pfam" id="PF00856">
    <property type="entry name" value="SET"/>
    <property type="match status" value="1"/>
</dbReference>
<feature type="compositionally biased region" description="Low complexity" evidence="4">
    <location>
        <begin position="529"/>
        <end position="539"/>
    </location>
</feature>
<evidence type="ECO:0000259" key="5">
    <source>
        <dbReference type="PROSITE" id="PS50280"/>
    </source>
</evidence>
<protein>
    <recommendedName>
        <fullName evidence="5">SET domain-containing protein</fullName>
    </recommendedName>
</protein>
<dbReference type="VEuPathDB" id="FungiDB:SPPG_08305"/>
<keyword evidence="7" id="KW-1185">Reference proteome</keyword>
<dbReference type="EMBL" id="KQ257469">
    <property type="protein sequence ID" value="KNC96406.1"/>
    <property type="molecule type" value="Genomic_DNA"/>
</dbReference>
<dbReference type="CDD" id="cd20071">
    <property type="entry name" value="SET_SMYD"/>
    <property type="match status" value="1"/>
</dbReference>
<evidence type="ECO:0000256" key="2">
    <source>
        <dbReference type="ARBA" id="ARBA00022771"/>
    </source>
</evidence>
<feature type="region of interest" description="Disordered" evidence="4">
    <location>
        <begin position="204"/>
        <end position="243"/>
    </location>
</feature>
<dbReference type="PANTHER" id="PTHR12197:SF294">
    <property type="entry name" value="POTENTIAL PROTEIN LYSINE METHYLTRANSFERASE SET6"/>
    <property type="match status" value="1"/>
</dbReference>
<evidence type="ECO:0000256" key="3">
    <source>
        <dbReference type="ARBA" id="ARBA00022833"/>
    </source>
</evidence>
<dbReference type="Gene3D" id="1.10.220.160">
    <property type="match status" value="1"/>
</dbReference>
<evidence type="ECO:0000313" key="6">
    <source>
        <dbReference type="EMBL" id="KNC96406.1"/>
    </source>
</evidence>
<feature type="region of interest" description="Disordered" evidence="4">
    <location>
        <begin position="520"/>
        <end position="602"/>
    </location>
</feature>
<dbReference type="PANTHER" id="PTHR12197">
    <property type="entry name" value="HISTONE-LYSINE N-METHYLTRANSFERASE SMYD"/>
    <property type="match status" value="1"/>
</dbReference>
<dbReference type="PROSITE" id="PS01360">
    <property type="entry name" value="ZF_MYND_1"/>
    <property type="match status" value="1"/>
</dbReference>
<dbReference type="InterPro" id="IPR002893">
    <property type="entry name" value="Znf_MYND"/>
</dbReference>
<proteinExistence type="predicted"/>
<keyword evidence="3" id="KW-0862">Zinc</keyword>
<dbReference type="STRING" id="645134.A0A0L0H670"/>
<dbReference type="InterPro" id="IPR001214">
    <property type="entry name" value="SET_dom"/>
</dbReference>